<dbReference type="InterPro" id="IPR002293">
    <property type="entry name" value="AA/rel_permease1"/>
</dbReference>
<name>A0A9Q8YZ63_CURCL</name>
<feature type="transmembrane region" description="Helical" evidence="7">
    <location>
        <begin position="204"/>
        <end position="226"/>
    </location>
</feature>
<evidence type="ECO:0000313" key="8">
    <source>
        <dbReference type="EMBL" id="USP72792.1"/>
    </source>
</evidence>
<evidence type="ECO:0000256" key="3">
    <source>
        <dbReference type="ARBA" id="ARBA00022692"/>
    </source>
</evidence>
<evidence type="ECO:0000256" key="5">
    <source>
        <dbReference type="ARBA" id="ARBA00023136"/>
    </source>
</evidence>
<evidence type="ECO:0000256" key="4">
    <source>
        <dbReference type="ARBA" id="ARBA00022989"/>
    </source>
</evidence>
<feature type="transmembrane region" description="Helical" evidence="7">
    <location>
        <begin position="387"/>
        <end position="407"/>
    </location>
</feature>
<dbReference type="PANTHER" id="PTHR45649">
    <property type="entry name" value="AMINO-ACID PERMEASE BAT1"/>
    <property type="match status" value="1"/>
</dbReference>
<organism evidence="8 9">
    <name type="scientific">Curvularia clavata</name>
    <dbReference type="NCBI Taxonomy" id="95742"/>
    <lineage>
        <taxon>Eukaryota</taxon>
        <taxon>Fungi</taxon>
        <taxon>Dikarya</taxon>
        <taxon>Ascomycota</taxon>
        <taxon>Pezizomycotina</taxon>
        <taxon>Dothideomycetes</taxon>
        <taxon>Pleosporomycetidae</taxon>
        <taxon>Pleosporales</taxon>
        <taxon>Pleosporineae</taxon>
        <taxon>Pleosporaceae</taxon>
        <taxon>Curvularia</taxon>
    </lineage>
</organism>
<dbReference type="GO" id="GO:0022857">
    <property type="term" value="F:transmembrane transporter activity"/>
    <property type="evidence" value="ECO:0007669"/>
    <property type="project" value="InterPro"/>
</dbReference>
<feature type="transmembrane region" description="Helical" evidence="7">
    <location>
        <begin position="490"/>
        <end position="509"/>
    </location>
</feature>
<feature type="transmembrane region" description="Helical" evidence="7">
    <location>
        <begin position="459"/>
        <end position="478"/>
    </location>
</feature>
<feature type="transmembrane region" description="Helical" evidence="7">
    <location>
        <begin position="292"/>
        <end position="318"/>
    </location>
</feature>
<gene>
    <name evidence="8" type="ORF">yc1106_00066</name>
</gene>
<accession>A0A9Q8YZ63</accession>
<keyword evidence="5 7" id="KW-0472">Membrane</keyword>
<comment type="subcellular location">
    <subcellularLocation>
        <location evidence="1">Membrane</location>
        <topology evidence="1">Multi-pass membrane protein</topology>
    </subcellularLocation>
</comment>
<dbReference type="GO" id="GO:0016020">
    <property type="term" value="C:membrane"/>
    <property type="evidence" value="ECO:0007669"/>
    <property type="project" value="UniProtKB-SubCell"/>
</dbReference>
<evidence type="ECO:0000313" key="9">
    <source>
        <dbReference type="Proteomes" id="UP001056012"/>
    </source>
</evidence>
<feature type="region of interest" description="Disordered" evidence="6">
    <location>
        <begin position="1"/>
        <end position="31"/>
    </location>
</feature>
<feature type="transmembrane region" description="Helical" evidence="7">
    <location>
        <begin position="338"/>
        <end position="360"/>
    </location>
</feature>
<dbReference type="VEuPathDB" id="FungiDB:yc1106_00066"/>
<reference evidence="8" key="1">
    <citation type="submission" date="2021-12" db="EMBL/GenBank/DDBJ databases">
        <title>Curvularia clavata genome.</title>
        <authorList>
            <person name="Cao Y."/>
        </authorList>
    </citation>
    <scope>NUCLEOTIDE SEQUENCE</scope>
    <source>
        <strain evidence="8">Yc1106</strain>
    </source>
</reference>
<dbReference type="AlphaFoldDB" id="A0A9Q8YZ63"/>
<dbReference type="EMBL" id="CP089274">
    <property type="protein sequence ID" value="USP72792.1"/>
    <property type="molecule type" value="Genomic_DNA"/>
</dbReference>
<dbReference type="Proteomes" id="UP001056012">
    <property type="component" value="Chromosome 1"/>
</dbReference>
<evidence type="ECO:0000256" key="6">
    <source>
        <dbReference type="SAM" id="MobiDB-lite"/>
    </source>
</evidence>
<dbReference type="OrthoDB" id="3257095at2759"/>
<dbReference type="PIRSF" id="PIRSF006060">
    <property type="entry name" value="AA_transporter"/>
    <property type="match status" value="1"/>
</dbReference>
<dbReference type="Pfam" id="PF13520">
    <property type="entry name" value="AA_permease_2"/>
    <property type="match status" value="1"/>
</dbReference>
<proteinExistence type="predicted"/>
<keyword evidence="4 7" id="KW-1133">Transmembrane helix</keyword>
<dbReference type="Gene3D" id="1.20.1740.10">
    <property type="entry name" value="Amino acid/polyamine transporter I"/>
    <property type="match status" value="1"/>
</dbReference>
<keyword evidence="3 7" id="KW-0812">Transmembrane</keyword>
<protein>
    <recommendedName>
        <fullName evidence="10">Amino acid transporter</fullName>
    </recommendedName>
</protein>
<sequence length="526" mass="57621">MDRHKEPQFQVDGYPNISEADKPNTLVSERDGTKADVNDMIRMGKRQETQRNFRSVTILGFCMVILSTWEAILSTAVFALGNGGTAGLIWGYFICMIGFGFVVASLAEMASMAPTSGGQYHWVSEFAPPSCQRFLSYMVGWFGVLGWQTAAATVSYLTGKQIQALIILWRPSYVPQTWHGTLLIWAVLFVCLVFNTLFSKKLPLVEGVIVVLHIAGFFAVIVPLWVMGDRGDTSEVFTLFQDNMGWGSVPLSTMVGLTGAASCFVGIEAGAHMAEEVRNAAHVIPRAMMWTWIGNGLMGWVMAITFCFCVGDTMSVLLTPLGSQQVQVFLDTTKSAAGATGLTCIMLIIGVFACVAVMATNSRQLFAFARDHGVPFSRVFSQVSPRLGVPLNSIYVTITFVLLLSLINLGSSVAFMQVISLGVAAMYTSYLISIGCVALKRIRREPLLPSKFSLGRFGLVINIIAILFLLFLWIFAFFPSTAHPTVTDMNWAALGYGALILFALIYYAVHGRHVYVGPVEYVRKGQ</sequence>
<keyword evidence="9" id="KW-1185">Reference proteome</keyword>
<dbReference type="PANTHER" id="PTHR45649:SF2">
    <property type="entry name" value="ACID PERMEASE, PUTATIVE-RELATED"/>
    <property type="match status" value="1"/>
</dbReference>
<evidence type="ECO:0008006" key="10">
    <source>
        <dbReference type="Google" id="ProtNLM"/>
    </source>
</evidence>
<feature type="transmembrane region" description="Helical" evidence="7">
    <location>
        <begin position="56"/>
        <end position="81"/>
    </location>
</feature>
<feature type="transmembrane region" description="Helical" evidence="7">
    <location>
        <begin position="177"/>
        <end position="197"/>
    </location>
</feature>
<feature type="transmembrane region" description="Helical" evidence="7">
    <location>
        <begin position="413"/>
        <end position="439"/>
    </location>
</feature>
<feature type="transmembrane region" description="Helical" evidence="7">
    <location>
        <begin position="246"/>
        <end position="271"/>
    </location>
</feature>
<evidence type="ECO:0000256" key="1">
    <source>
        <dbReference type="ARBA" id="ARBA00004141"/>
    </source>
</evidence>
<evidence type="ECO:0000256" key="7">
    <source>
        <dbReference type="SAM" id="Phobius"/>
    </source>
</evidence>
<feature type="transmembrane region" description="Helical" evidence="7">
    <location>
        <begin position="87"/>
        <end position="107"/>
    </location>
</feature>
<keyword evidence="2" id="KW-0813">Transport</keyword>
<feature type="transmembrane region" description="Helical" evidence="7">
    <location>
        <begin position="134"/>
        <end position="157"/>
    </location>
</feature>
<evidence type="ECO:0000256" key="2">
    <source>
        <dbReference type="ARBA" id="ARBA00022448"/>
    </source>
</evidence>